<gene>
    <name evidence="2" type="primary">WBGene00115380</name>
</gene>
<reference evidence="2" key="2">
    <citation type="submission" date="2022-06" db="UniProtKB">
        <authorList>
            <consortium name="EnsemblMetazoa"/>
        </authorList>
    </citation>
    <scope>IDENTIFICATION</scope>
    <source>
        <strain evidence="2">PS312</strain>
    </source>
</reference>
<dbReference type="EnsemblMetazoa" id="PPA25826.1">
    <property type="protein sequence ID" value="PPA25826.1"/>
    <property type="gene ID" value="WBGene00115380"/>
</dbReference>
<accession>A0A2A6BIN0</accession>
<comment type="similarity">
    <text evidence="1">Belongs to the peptidase A1 family.</text>
</comment>
<dbReference type="Gene3D" id="2.40.70.10">
    <property type="entry name" value="Acid Proteases"/>
    <property type="match status" value="2"/>
</dbReference>
<dbReference type="GO" id="GO:0006508">
    <property type="term" value="P:proteolysis"/>
    <property type="evidence" value="ECO:0000318"/>
    <property type="project" value="GO_Central"/>
</dbReference>
<dbReference type="InterPro" id="IPR001461">
    <property type="entry name" value="Aspartic_peptidase_A1"/>
</dbReference>
<dbReference type="Proteomes" id="UP000005239">
    <property type="component" value="Unassembled WGS sequence"/>
</dbReference>
<dbReference type="SUPFAM" id="SSF50630">
    <property type="entry name" value="Acid proteases"/>
    <property type="match status" value="1"/>
</dbReference>
<accession>A0A8R1YGA4</accession>
<dbReference type="InterPro" id="IPR033121">
    <property type="entry name" value="PEPTIDASE_A1"/>
</dbReference>
<dbReference type="PROSITE" id="PS51767">
    <property type="entry name" value="PEPTIDASE_A1"/>
    <property type="match status" value="1"/>
</dbReference>
<evidence type="ECO:0000256" key="1">
    <source>
        <dbReference type="ARBA" id="ARBA00007447"/>
    </source>
</evidence>
<dbReference type="GO" id="GO:0005764">
    <property type="term" value="C:lysosome"/>
    <property type="evidence" value="ECO:0000318"/>
    <property type="project" value="GO_Central"/>
</dbReference>
<sequence>MLKLLLGFLVATLVLAAPTRNETSSQVFQVSMRKSPSFREKLIRENRLVEFVAEQERQRVEQIGSQSAVNQQPFKDYYDDFYLGQISLGTPRTTIIHRRDGHGLIQPLGNRFELYFAAHFIFQDCYGQPSLGWAKTRFYTSRSSTFESTNETFVLRYGSGSCRGKIAYDVLNMAGMSYAHQGIGVATSIASVFGKQPMDGEIISMVKFVVSKNGIRMHPRSGMAGAPPVQNMLNQMSEPIFTVFMARHQWLSLDAVDGGVITFGGYDNVNCDSQINYVPLTSQTYWQFKLDDFAIGGYRAYNSYQVISDTGTSWIGAPSDVFYNIVSQTKSKLNADGNYLLNCNGNYPDMVFKIGGIDYYVPAYEYLLDVSDVPRVIALACRISTNSGKNDEIKHSLNTILTKLCIFPLF</sequence>
<organism evidence="2 3">
    <name type="scientific">Pristionchus pacificus</name>
    <name type="common">Parasitic nematode worm</name>
    <dbReference type="NCBI Taxonomy" id="54126"/>
    <lineage>
        <taxon>Eukaryota</taxon>
        <taxon>Metazoa</taxon>
        <taxon>Ecdysozoa</taxon>
        <taxon>Nematoda</taxon>
        <taxon>Chromadorea</taxon>
        <taxon>Rhabditida</taxon>
        <taxon>Rhabditina</taxon>
        <taxon>Diplogasteromorpha</taxon>
        <taxon>Diplogasteroidea</taxon>
        <taxon>Neodiplogasteridae</taxon>
        <taxon>Pristionchus</taxon>
    </lineage>
</organism>
<name>A0A2A6BIN0_PRIPA</name>
<dbReference type="PANTHER" id="PTHR47966">
    <property type="entry name" value="BETA-SITE APP-CLEAVING ENZYME, ISOFORM A-RELATED"/>
    <property type="match status" value="1"/>
</dbReference>
<dbReference type="GO" id="GO:0004190">
    <property type="term" value="F:aspartic-type endopeptidase activity"/>
    <property type="evidence" value="ECO:0000318"/>
    <property type="project" value="GO_Central"/>
</dbReference>
<reference evidence="3" key="1">
    <citation type="journal article" date="2008" name="Nat. Genet.">
        <title>The Pristionchus pacificus genome provides a unique perspective on nematode lifestyle and parasitism.</title>
        <authorList>
            <person name="Dieterich C."/>
            <person name="Clifton S.W."/>
            <person name="Schuster L.N."/>
            <person name="Chinwalla A."/>
            <person name="Delehaunty K."/>
            <person name="Dinkelacker I."/>
            <person name="Fulton L."/>
            <person name="Fulton R."/>
            <person name="Godfrey J."/>
            <person name="Minx P."/>
            <person name="Mitreva M."/>
            <person name="Roeseler W."/>
            <person name="Tian H."/>
            <person name="Witte H."/>
            <person name="Yang S.P."/>
            <person name="Wilson R.K."/>
            <person name="Sommer R.J."/>
        </authorList>
    </citation>
    <scope>NUCLEOTIDE SEQUENCE [LARGE SCALE GENOMIC DNA]</scope>
    <source>
        <strain evidence="3">PS312</strain>
    </source>
</reference>
<dbReference type="CDD" id="cd05471">
    <property type="entry name" value="pepsin_like"/>
    <property type="match status" value="1"/>
</dbReference>
<evidence type="ECO:0000313" key="2">
    <source>
        <dbReference type="EnsemblMetazoa" id="PPA25826.1"/>
    </source>
</evidence>
<protein>
    <submittedName>
        <fullName evidence="2">Peptidase A1 domain-containing protein</fullName>
    </submittedName>
</protein>
<dbReference type="OrthoDB" id="5790032at2759"/>
<dbReference type="GO" id="GO:0006915">
    <property type="term" value="P:apoptotic process"/>
    <property type="evidence" value="ECO:0000318"/>
    <property type="project" value="GO_Central"/>
</dbReference>
<keyword evidence="3" id="KW-1185">Reference proteome</keyword>
<dbReference type="InterPro" id="IPR021109">
    <property type="entry name" value="Peptidase_aspartic_dom_sf"/>
</dbReference>
<dbReference type="Pfam" id="PF00026">
    <property type="entry name" value="Asp"/>
    <property type="match status" value="1"/>
</dbReference>
<evidence type="ECO:0000313" key="3">
    <source>
        <dbReference type="Proteomes" id="UP000005239"/>
    </source>
</evidence>
<proteinExistence type="inferred from homology"/>
<dbReference type="PANTHER" id="PTHR47966:SF8">
    <property type="entry name" value="ASPARTIC PROTEASE 1-RELATED"/>
    <property type="match status" value="1"/>
</dbReference>
<dbReference type="InterPro" id="IPR034164">
    <property type="entry name" value="Pepsin-like_dom"/>
</dbReference>
<dbReference type="AlphaFoldDB" id="A0A2A6BIN0"/>